<keyword evidence="1" id="KW-0805">Transcription regulation</keyword>
<dbReference type="CDD" id="cd00090">
    <property type="entry name" value="HTH_ARSR"/>
    <property type="match status" value="1"/>
</dbReference>
<dbReference type="SUPFAM" id="SSF46785">
    <property type="entry name" value="Winged helix' DNA-binding domain"/>
    <property type="match status" value="1"/>
</dbReference>
<sequence>MADVDVFSALANPVRRKLLESLQGGPRAAGELAGDFELSRPAVSEHLAVLKSARLVREEPRGRHRYYHLEPGPLAEVEEWLHPFERYWRARMRSLRALLDEEESS</sequence>
<dbReference type="AlphaFoldDB" id="A0AB39TUC1"/>
<dbReference type="SMART" id="SM00418">
    <property type="entry name" value="HTH_ARSR"/>
    <property type="match status" value="1"/>
</dbReference>
<dbReference type="NCBIfam" id="NF033788">
    <property type="entry name" value="HTH_metalloreg"/>
    <property type="match status" value="1"/>
</dbReference>
<keyword evidence="2" id="KW-0238">DNA-binding</keyword>
<name>A0AB39TUC1_9ACTN</name>
<accession>A0AB39TUC1</accession>
<dbReference type="EMBL" id="CP163445">
    <property type="protein sequence ID" value="XDQ82706.1"/>
    <property type="molecule type" value="Genomic_DNA"/>
</dbReference>
<organism evidence="5">
    <name type="scientific">Streptomyces sp. Y1</name>
    <dbReference type="NCBI Taxonomy" id="3238634"/>
    <lineage>
        <taxon>Bacteria</taxon>
        <taxon>Bacillati</taxon>
        <taxon>Actinomycetota</taxon>
        <taxon>Actinomycetes</taxon>
        <taxon>Kitasatosporales</taxon>
        <taxon>Streptomycetaceae</taxon>
        <taxon>Streptomyces</taxon>
    </lineage>
</organism>
<dbReference type="InterPro" id="IPR036388">
    <property type="entry name" value="WH-like_DNA-bd_sf"/>
</dbReference>
<reference evidence="5" key="1">
    <citation type="submission" date="2024-07" db="EMBL/GenBank/DDBJ databases">
        <authorList>
            <person name="Yu S.T."/>
        </authorList>
    </citation>
    <scope>NUCLEOTIDE SEQUENCE</scope>
    <source>
        <strain evidence="5">Y1</strain>
    </source>
</reference>
<dbReference type="PANTHER" id="PTHR33154">
    <property type="entry name" value="TRANSCRIPTIONAL REGULATOR, ARSR FAMILY"/>
    <property type="match status" value="1"/>
</dbReference>
<dbReference type="InterPro" id="IPR036390">
    <property type="entry name" value="WH_DNA-bd_sf"/>
</dbReference>
<dbReference type="RefSeq" id="WP_369185002.1">
    <property type="nucleotide sequence ID" value="NZ_CP163445.1"/>
</dbReference>
<evidence type="ECO:0000256" key="1">
    <source>
        <dbReference type="ARBA" id="ARBA00023015"/>
    </source>
</evidence>
<proteinExistence type="predicted"/>
<protein>
    <submittedName>
        <fullName evidence="5">ArsR/SmtB family transcription factor</fullName>
    </submittedName>
</protein>
<dbReference type="PROSITE" id="PS50987">
    <property type="entry name" value="HTH_ARSR_2"/>
    <property type="match status" value="1"/>
</dbReference>
<evidence type="ECO:0000256" key="3">
    <source>
        <dbReference type="ARBA" id="ARBA00023163"/>
    </source>
</evidence>
<feature type="domain" description="HTH arsR-type" evidence="4">
    <location>
        <begin position="1"/>
        <end position="89"/>
    </location>
</feature>
<dbReference type="PRINTS" id="PR00778">
    <property type="entry name" value="HTHARSR"/>
</dbReference>
<dbReference type="InterPro" id="IPR001845">
    <property type="entry name" value="HTH_ArsR_DNA-bd_dom"/>
</dbReference>
<dbReference type="InterPro" id="IPR011991">
    <property type="entry name" value="ArsR-like_HTH"/>
</dbReference>
<evidence type="ECO:0000259" key="4">
    <source>
        <dbReference type="PROSITE" id="PS50987"/>
    </source>
</evidence>
<dbReference type="Pfam" id="PF01022">
    <property type="entry name" value="HTH_5"/>
    <property type="match status" value="1"/>
</dbReference>
<dbReference type="GO" id="GO:0003677">
    <property type="term" value="F:DNA binding"/>
    <property type="evidence" value="ECO:0007669"/>
    <property type="project" value="UniProtKB-KW"/>
</dbReference>
<evidence type="ECO:0000313" key="5">
    <source>
        <dbReference type="EMBL" id="XDQ82706.1"/>
    </source>
</evidence>
<keyword evidence="3" id="KW-0804">Transcription</keyword>
<dbReference type="InterPro" id="IPR051081">
    <property type="entry name" value="HTH_MetalResp_TranReg"/>
</dbReference>
<evidence type="ECO:0000256" key="2">
    <source>
        <dbReference type="ARBA" id="ARBA00023125"/>
    </source>
</evidence>
<dbReference type="PANTHER" id="PTHR33154:SF33">
    <property type="entry name" value="TRANSCRIPTIONAL REPRESSOR SDPR"/>
    <property type="match status" value="1"/>
</dbReference>
<gene>
    <name evidence="5" type="ORF">AB2U05_31510</name>
</gene>
<dbReference type="GO" id="GO:0003700">
    <property type="term" value="F:DNA-binding transcription factor activity"/>
    <property type="evidence" value="ECO:0007669"/>
    <property type="project" value="InterPro"/>
</dbReference>
<dbReference type="Gene3D" id="1.10.10.10">
    <property type="entry name" value="Winged helix-like DNA-binding domain superfamily/Winged helix DNA-binding domain"/>
    <property type="match status" value="1"/>
</dbReference>